<feature type="coiled-coil region" evidence="1">
    <location>
        <begin position="527"/>
        <end position="554"/>
    </location>
</feature>
<evidence type="ECO:0000313" key="4">
    <source>
        <dbReference type="EMBL" id="CAA6816462.1"/>
    </source>
</evidence>
<dbReference type="InterPro" id="IPR030392">
    <property type="entry name" value="S74_ICA"/>
</dbReference>
<proteinExistence type="predicted"/>
<dbReference type="Pfam" id="PF13884">
    <property type="entry name" value="Peptidase_S74"/>
    <property type="match status" value="1"/>
</dbReference>
<dbReference type="AlphaFoldDB" id="A0A6S6T6Q8"/>
<gene>
    <name evidence="4" type="ORF">HELGO_WM16929</name>
</gene>
<keyword evidence="1" id="KW-0175">Coiled coil</keyword>
<evidence type="ECO:0000256" key="1">
    <source>
        <dbReference type="SAM" id="Coils"/>
    </source>
</evidence>
<organism evidence="4">
    <name type="scientific">uncultured Aureispira sp</name>
    <dbReference type="NCBI Taxonomy" id="1331704"/>
    <lineage>
        <taxon>Bacteria</taxon>
        <taxon>Pseudomonadati</taxon>
        <taxon>Bacteroidota</taxon>
        <taxon>Saprospiria</taxon>
        <taxon>Saprospirales</taxon>
        <taxon>Saprospiraceae</taxon>
        <taxon>Aureispira</taxon>
        <taxon>environmental samples</taxon>
    </lineage>
</organism>
<name>A0A6S6T6Q8_9BACT</name>
<dbReference type="PROSITE" id="PS51688">
    <property type="entry name" value="ICA"/>
    <property type="match status" value="1"/>
</dbReference>
<feature type="chain" id="PRO_5027658275" description="Peptidase S74 domain-containing protein" evidence="2">
    <location>
        <begin position="26"/>
        <end position="560"/>
    </location>
</feature>
<evidence type="ECO:0000259" key="3">
    <source>
        <dbReference type="PROSITE" id="PS51688"/>
    </source>
</evidence>
<sequence length="560" mass="59726">MTSLSPFKCIASSIFVLMFSQTLFAQGVGINNDNSNPDPSAMLHVKSTDKGMLVPRMITSQRIAIAAPAVGLLVFDLTTNGFWYFDGTVWVEISSGVSNQTLSYAGNTLSISNGNSVVLPSTGITSVVAGRGLVGGGTGGTVTLDVSAVNGLTTTTNEIRLGGTLTQATRIQQNNFDMTYNLNGTGNFNVQDNGTTHFQVRANGQTYFGDATNWNDGSVTGITLATMSDDGNDGRFKIMENGITSVDLDANSQFVFNEQGLDRNFRIESNDVVNMLFVDAGANRIGVGLNTPTETLHIQGGGRFTEGLSIGAAASSGDHLIIAADPNRPTIQIGNTVSNDAESGRLVFTENARTQITNSIYCGFDIHHDGATNKLHINSGCTAASTSMTFQRGGDVGIGTESPTARLSVNGTANKLGGGSWAVFSDARLKTNVSDYNEGLDFLMKVRTVNFSYNDKMQEIWGESKVEQNKVYQGVIAQELQEIAPDMVRLVTLNEASGEDEDPSSAPSESFLEVDPNKFTYALINAVKEQQATINALKSAQDATQKELAEIKALLKSMNK</sequence>
<protein>
    <recommendedName>
        <fullName evidence="3">Peptidase S74 domain-containing protein</fullName>
    </recommendedName>
</protein>
<dbReference type="EMBL" id="CACVAQ010000237">
    <property type="protein sequence ID" value="CAA6816462.1"/>
    <property type="molecule type" value="Genomic_DNA"/>
</dbReference>
<evidence type="ECO:0000256" key="2">
    <source>
        <dbReference type="SAM" id="SignalP"/>
    </source>
</evidence>
<keyword evidence="2" id="KW-0732">Signal</keyword>
<feature type="domain" description="Peptidase S74" evidence="3">
    <location>
        <begin position="425"/>
        <end position="541"/>
    </location>
</feature>
<feature type="signal peptide" evidence="2">
    <location>
        <begin position="1"/>
        <end position="25"/>
    </location>
</feature>
<reference evidence="4" key="1">
    <citation type="submission" date="2020-01" db="EMBL/GenBank/DDBJ databases">
        <authorList>
            <person name="Meier V. D."/>
            <person name="Meier V D."/>
        </authorList>
    </citation>
    <scope>NUCLEOTIDE SEQUENCE</scope>
    <source>
        <strain evidence="4">HLG_WM_MAG_10</strain>
    </source>
</reference>
<accession>A0A6S6T6Q8</accession>